<proteinExistence type="predicted"/>
<comment type="caution">
    <text evidence="1">The sequence shown here is derived from an EMBL/GenBank/DDBJ whole genome shotgun (WGS) entry which is preliminary data.</text>
</comment>
<name>A0A834MHX6_RHYFE</name>
<evidence type="ECO:0000313" key="2">
    <source>
        <dbReference type="Proteomes" id="UP000625711"/>
    </source>
</evidence>
<reference evidence="1" key="1">
    <citation type="submission" date="2020-08" db="EMBL/GenBank/DDBJ databases">
        <title>Genome sequencing and assembly of the red palm weevil Rhynchophorus ferrugineus.</title>
        <authorList>
            <person name="Dias G.B."/>
            <person name="Bergman C.M."/>
            <person name="Manee M."/>
        </authorList>
    </citation>
    <scope>NUCLEOTIDE SEQUENCE</scope>
    <source>
        <strain evidence="1">AA-2017</strain>
        <tissue evidence="1">Whole larva</tissue>
    </source>
</reference>
<accession>A0A834MHX6</accession>
<sequence>MTQSVFSEQSDWNGRPNTIALYNAHVWPCAANFRPFTVDGAFGGGGVCPFLPPAVTLTLTKRYSPGG</sequence>
<evidence type="ECO:0000313" key="1">
    <source>
        <dbReference type="EMBL" id="KAF7278819.1"/>
    </source>
</evidence>
<organism evidence="1 2">
    <name type="scientific">Rhynchophorus ferrugineus</name>
    <name type="common">Red palm weevil</name>
    <name type="synonym">Curculio ferrugineus</name>
    <dbReference type="NCBI Taxonomy" id="354439"/>
    <lineage>
        <taxon>Eukaryota</taxon>
        <taxon>Metazoa</taxon>
        <taxon>Ecdysozoa</taxon>
        <taxon>Arthropoda</taxon>
        <taxon>Hexapoda</taxon>
        <taxon>Insecta</taxon>
        <taxon>Pterygota</taxon>
        <taxon>Neoptera</taxon>
        <taxon>Endopterygota</taxon>
        <taxon>Coleoptera</taxon>
        <taxon>Polyphaga</taxon>
        <taxon>Cucujiformia</taxon>
        <taxon>Curculionidae</taxon>
        <taxon>Dryophthorinae</taxon>
        <taxon>Rhynchophorus</taxon>
    </lineage>
</organism>
<dbReference type="Proteomes" id="UP000625711">
    <property type="component" value="Unassembled WGS sequence"/>
</dbReference>
<dbReference type="EMBL" id="JAACXV010000385">
    <property type="protein sequence ID" value="KAF7278819.1"/>
    <property type="molecule type" value="Genomic_DNA"/>
</dbReference>
<keyword evidence="2" id="KW-1185">Reference proteome</keyword>
<gene>
    <name evidence="1" type="ORF">GWI33_007934</name>
</gene>
<protein>
    <submittedName>
        <fullName evidence="1">Uncharacterized protein</fullName>
    </submittedName>
</protein>
<dbReference type="AlphaFoldDB" id="A0A834MHX6"/>